<dbReference type="PANTHER" id="PTHR15654:SF2">
    <property type="entry name" value="COILED-COIL DOMAIN-CONTAINING PROTEIN 113"/>
    <property type="match status" value="1"/>
</dbReference>
<protein>
    <recommendedName>
        <fullName evidence="6">Cilia- and flagella-associated protein 263</fullName>
    </recommendedName>
</protein>
<dbReference type="Proteomes" id="UP001438707">
    <property type="component" value="Unassembled WGS sequence"/>
</dbReference>
<comment type="similarity">
    <text evidence="5">Belongs to the CFAP263 family.</text>
</comment>
<evidence type="ECO:0000259" key="9">
    <source>
        <dbReference type="Pfam" id="PF13870"/>
    </source>
</evidence>
<dbReference type="EMBL" id="JALJOS010000031">
    <property type="protein sequence ID" value="KAK9822565.1"/>
    <property type="molecule type" value="Genomic_DNA"/>
</dbReference>
<dbReference type="AlphaFoldDB" id="A0AAW1QMB3"/>
<dbReference type="InterPro" id="IPR025254">
    <property type="entry name" value="CCDC113/CCDC96_CC"/>
</dbReference>
<dbReference type="InterPro" id="IPR051885">
    <property type="entry name" value="CC_CF"/>
</dbReference>
<keyword evidence="3 7" id="KW-0175">Coiled coil</keyword>
<organism evidence="10 11">
    <name type="scientific">Apatococcus lobatus</name>
    <dbReference type="NCBI Taxonomy" id="904363"/>
    <lineage>
        <taxon>Eukaryota</taxon>
        <taxon>Viridiplantae</taxon>
        <taxon>Chlorophyta</taxon>
        <taxon>core chlorophytes</taxon>
        <taxon>Trebouxiophyceae</taxon>
        <taxon>Chlorellales</taxon>
        <taxon>Chlorellaceae</taxon>
        <taxon>Apatococcus</taxon>
    </lineage>
</organism>
<dbReference type="GO" id="GO:0060271">
    <property type="term" value="P:cilium assembly"/>
    <property type="evidence" value="ECO:0007669"/>
    <property type="project" value="TreeGrafter"/>
</dbReference>
<feature type="domain" description="CCDC113/CCDC96 coiled-coil" evidence="9">
    <location>
        <begin position="156"/>
        <end position="329"/>
    </location>
</feature>
<evidence type="ECO:0000256" key="6">
    <source>
        <dbReference type="ARBA" id="ARBA00044798"/>
    </source>
</evidence>
<dbReference type="GO" id="GO:0036064">
    <property type="term" value="C:ciliary basal body"/>
    <property type="evidence" value="ECO:0007669"/>
    <property type="project" value="TreeGrafter"/>
</dbReference>
<evidence type="ECO:0000256" key="1">
    <source>
        <dbReference type="ARBA" id="ARBA00004138"/>
    </source>
</evidence>
<keyword evidence="11" id="KW-1185">Reference proteome</keyword>
<feature type="coiled-coil region" evidence="7">
    <location>
        <begin position="300"/>
        <end position="327"/>
    </location>
</feature>
<name>A0AAW1QMB3_9CHLO</name>
<gene>
    <name evidence="10" type="ORF">WJX74_005179</name>
</gene>
<feature type="coiled-coil region" evidence="7">
    <location>
        <begin position="77"/>
        <end position="129"/>
    </location>
</feature>
<accession>A0AAW1QMB3</accession>
<reference evidence="10 11" key="1">
    <citation type="journal article" date="2024" name="Nat. Commun.">
        <title>Phylogenomics reveals the evolutionary origins of lichenization in chlorophyte algae.</title>
        <authorList>
            <person name="Puginier C."/>
            <person name="Libourel C."/>
            <person name="Otte J."/>
            <person name="Skaloud P."/>
            <person name="Haon M."/>
            <person name="Grisel S."/>
            <person name="Petersen M."/>
            <person name="Berrin J.G."/>
            <person name="Delaux P.M."/>
            <person name="Dal Grande F."/>
            <person name="Keller J."/>
        </authorList>
    </citation>
    <scope>NUCLEOTIDE SEQUENCE [LARGE SCALE GENOMIC DNA]</scope>
    <source>
        <strain evidence="10 11">SAG 2145</strain>
    </source>
</reference>
<evidence type="ECO:0000256" key="5">
    <source>
        <dbReference type="ARBA" id="ARBA00044506"/>
    </source>
</evidence>
<keyword evidence="2" id="KW-0970">Cilium biogenesis/degradation</keyword>
<dbReference type="Pfam" id="PF13870">
    <property type="entry name" value="CCDC113_CCDC96_CC"/>
    <property type="match status" value="1"/>
</dbReference>
<evidence type="ECO:0000256" key="3">
    <source>
        <dbReference type="ARBA" id="ARBA00023054"/>
    </source>
</evidence>
<proteinExistence type="inferred from homology"/>
<evidence type="ECO:0000256" key="4">
    <source>
        <dbReference type="ARBA" id="ARBA00023273"/>
    </source>
</evidence>
<feature type="coiled-coil region" evidence="7">
    <location>
        <begin position="6"/>
        <end position="33"/>
    </location>
</feature>
<comment type="caution">
    <text evidence="10">The sequence shown here is derived from an EMBL/GenBank/DDBJ whole genome shotgun (WGS) entry which is preliminary data.</text>
</comment>
<feature type="region of interest" description="Disordered" evidence="8">
    <location>
        <begin position="33"/>
        <end position="73"/>
    </location>
</feature>
<evidence type="ECO:0000256" key="2">
    <source>
        <dbReference type="ARBA" id="ARBA00022794"/>
    </source>
</evidence>
<keyword evidence="4" id="KW-0966">Cell projection</keyword>
<comment type="subcellular location">
    <subcellularLocation>
        <location evidence="1">Cell projection</location>
        <location evidence="1">Cilium</location>
    </subcellularLocation>
</comment>
<evidence type="ECO:0000256" key="7">
    <source>
        <dbReference type="SAM" id="Coils"/>
    </source>
</evidence>
<evidence type="ECO:0000256" key="8">
    <source>
        <dbReference type="SAM" id="MobiDB-lite"/>
    </source>
</evidence>
<evidence type="ECO:0000313" key="11">
    <source>
        <dbReference type="Proteomes" id="UP001438707"/>
    </source>
</evidence>
<feature type="coiled-coil region" evidence="7">
    <location>
        <begin position="155"/>
        <end position="187"/>
    </location>
</feature>
<sequence>MTEVSMSEMRQRLVELERANELLEGENTLLQSHLDKAGPIQQKFSESDGRAAGRRRKAQAEAQSGLDPGGLDISEKNDIATAELEVLQSENQRIQEDSSKELSQVRVEIEEMDERIADAKKDMYDFRRDIIEEGQDPRTGKTIAEKMVKYLEDRVRNKDTMIEKLRLKNASLKAQAHKLELQLLHKEDIGEMLHIVDFDQLKIENKQQQEKLDTRNLDLLKHKNGAGRAVQALAEHKKRLQANVEAGHTMTRQIEERKGQLGRFAGDWASACKARSAAAQQLQLAKDEQQDREQPEIMDYIRLKAAVTDLEKKVVDWERKNEIAEMDLSRTQKLMTKLPSLKSSKSFAPPGMSMQLVQ</sequence>
<evidence type="ECO:0000313" key="10">
    <source>
        <dbReference type="EMBL" id="KAK9822565.1"/>
    </source>
</evidence>
<dbReference type="PANTHER" id="PTHR15654">
    <property type="entry name" value="COILED-COIL DOMAIN-CONTAINING PROTEIN 113-RELATED"/>
    <property type="match status" value="1"/>
</dbReference>
<dbReference type="GO" id="GO:0005930">
    <property type="term" value="C:axoneme"/>
    <property type="evidence" value="ECO:0007669"/>
    <property type="project" value="TreeGrafter"/>
</dbReference>